<feature type="coiled-coil region" evidence="1">
    <location>
        <begin position="760"/>
        <end position="787"/>
    </location>
</feature>
<dbReference type="WBParaSite" id="Gr19_v10_g9031.t1">
    <property type="protein sequence ID" value="Gr19_v10_g9031.t1"/>
    <property type="gene ID" value="Gr19_v10_g9031"/>
</dbReference>
<accession>A0A914ICV6</accession>
<evidence type="ECO:0000313" key="4">
    <source>
        <dbReference type="WBParaSite" id="Gr19_v10_g9031.t1"/>
    </source>
</evidence>
<keyword evidence="2" id="KW-0732">Signal</keyword>
<organism evidence="3 4">
    <name type="scientific">Globodera rostochiensis</name>
    <name type="common">Golden nematode worm</name>
    <name type="synonym">Heterodera rostochiensis</name>
    <dbReference type="NCBI Taxonomy" id="31243"/>
    <lineage>
        <taxon>Eukaryota</taxon>
        <taxon>Metazoa</taxon>
        <taxon>Ecdysozoa</taxon>
        <taxon>Nematoda</taxon>
        <taxon>Chromadorea</taxon>
        <taxon>Rhabditida</taxon>
        <taxon>Tylenchina</taxon>
        <taxon>Tylenchomorpha</taxon>
        <taxon>Tylenchoidea</taxon>
        <taxon>Heteroderidae</taxon>
        <taxon>Heteroderinae</taxon>
        <taxon>Globodera</taxon>
    </lineage>
</organism>
<feature type="chain" id="PRO_5038080822" evidence="2">
    <location>
        <begin position="27"/>
        <end position="805"/>
    </location>
</feature>
<evidence type="ECO:0000313" key="3">
    <source>
        <dbReference type="Proteomes" id="UP000887572"/>
    </source>
</evidence>
<dbReference type="Proteomes" id="UP000887572">
    <property type="component" value="Unplaced"/>
</dbReference>
<keyword evidence="1" id="KW-0175">Coiled coil</keyword>
<keyword evidence="3" id="KW-1185">Reference proteome</keyword>
<feature type="signal peptide" evidence="2">
    <location>
        <begin position="1"/>
        <end position="26"/>
    </location>
</feature>
<evidence type="ECO:0000256" key="2">
    <source>
        <dbReference type="SAM" id="SignalP"/>
    </source>
</evidence>
<sequence length="805" mass="93277">MNSFYWAKTAFVSLLMISSIPFKATCTGPVSALFNSLIVGITSANEGEHSAASTSNQRPLELKLADAQMLQQWIGQIARKIVVEDGIFAGNYLCCPNININAVILTDGLPKERIKNLLKEVQNLEEKSQFLKLLFSFGAMLSAEIGEQSQQYGTLRALLKAYECVGGQFKDISNFAIAAVIKSPIEKLKVDKIILESLQINNVNHRLIQEFDLLNALKISEMTPKDVINFASFIRYAFLKINPEMQRSVCNRYDVYLSSDILTYPKNPFKKGFLKINELSHSILGKDPIKYRRIAHQLLLHVKNWGPDELKKISSKKSDEEDVIKLTRREKCIFGIFTLNLLQRMAKFELFEKYFGELNMNRLVEITNENLSVYELFLLTRCNKRSLEEEQAKELKQKKKPKNDGIENSKFYPFFGEAIRIDWNIWTEIIQQIDELPKTVKSLRSKYQLAMHTESVKFENAMQIVKAKFDEKKFGLELKAKVNLEVQLFELFYSFAARLEAIVHGKNIDGTIEKSRENSKDKIRAFLAVPNCFNVPEWANKFSIFDYWMEIKEINSESQIPAIGVEIFRNENEEAKSISRENYKTLKRLNEHKFSFYESTKHLKRIYSVIWHMDEWDSEIQAEVEQHFGKYCKKIEGIARKADLNTVRYDLVLNFKLNAWKDVHDRTKDLLKKWAENKSYEERAFAEGTENVIEPTMTKEYNPKENCKDLNKKTQGEPSDYEKTVEELGEQIDEASHGVTGELDALLIECKIERGENELKNGKEKEIDTLEKELKENKESAREMSKNFGQMLENVKKLYGQKMDE</sequence>
<protein>
    <submittedName>
        <fullName evidence="4">Uncharacterized protein</fullName>
    </submittedName>
</protein>
<dbReference type="AlphaFoldDB" id="A0A914ICV6"/>
<proteinExistence type="predicted"/>
<name>A0A914ICV6_GLORO</name>
<reference evidence="4" key="1">
    <citation type="submission" date="2022-11" db="UniProtKB">
        <authorList>
            <consortium name="WormBaseParasite"/>
        </authorList>
    </citation>
    <scope>IDENTIFICATION</scope>
</reference>
<evidence type="ECO:0000256" key="1">
    <source>
        <dbReference type="SAM" id="Coils"/>
    </source>
</evidence>